<feature type="non-terminal residue" evidence="1">
    <location>
        <position position="1"/>
    </location>
</feature>
<dbReference type="EMBL" id="JACGCM010001215">
    <property type="protein sequence ID" value="KAF6158906.1"/>
    <property type="molecule type" value="Genomic_DNA"/>
</dbReference>
<accession>A0A7J7MVL5</accession>
<comment type="caution">
    <text evidence="1">The sequence shown here is derived from an EMBL/GenBank/DDBJ whole genome shotgun (WGS) entry which is preliminary data.</text>
</comment>
<keyword evidence="2" id="KW-1185">Reference proteome</keyword>
<reference evidence="1 2" key="1">
    <citation type="journal article" date="2020" name="IScience">
        <title>Genome Sequencing of the Endangered Kingdonia uniflora (Circaeasteraceae, Ranunculales) Reveals Potential Mechanisms of Evolutionary Specialization.</title>
        <authorList>
            <person name="Sun Y."/>
            <person name="Deng T."/>
            <person name="Zhang A."/>
            <person name="Moore M.J."/>
            <person name="Landis J.B."/>
            <person name="Lin N."/>
            <person name="Zhang H."/>
            <person name="Zhang X."/>
            <person name="Huang J."/>
            <person name="Zhang X."/>
            <person name="Sun H."/>
            <person name="Wang H."/>
        </authorList>
    </citation>
    <scope>NUCLEOTIDE SEQUENCE [LARGE SCALE GENOMIC DNA]</scope>
    <source>
        <strain evidence="1">TB1705</strain>
        <tissue evidence="1">Leaf</tissue>
    </source>
</reference>
<evidence type="ECO:0000313" key="1">
    <source>
        <dbReference type="EMBL" id="KAF6158906.1"/>
    </source>
</evidence>
<protein>
    <submittedName>
        <fullName evidence="1">Uncharacterized protein</fullName>
    </submittedName>
</protein>
<dbReference type="AlphaFoldDB" id="A0A7J7MVL5"/>
<sequence>VVLLGFDGKRGSTSWLLRREIKVEKILKGFKKKVCNMVFVEVIFDVLDESLIFLLSLVNLCEDYYEIRDFHICWNP</sequence>
<gene>
    <name evidence="1" type="ORF">GIB67_012323</name>
</gene>
<dbReference type="Proteomes" id="UP000541444">
    <property type="component" value="Unassembled WGS sequence"/>
</dbReference>
<name>A0A7J7MVL5_9MAGN</name>
<feature type="non-terminal residue" evidence="1">
    <location>
        <position position="76"/>
    </location>
</feature>
<proteinExistence type="predicted"/>
<organism evidence="1 2">
    <name type="scientific">Kingdonia uniflora</name>
    <dbReference type="NCBI Taxonomy" id="39325"/>
    <lineage>
        <taxon>Eukaryota</taxon>
        <taxon>Viridiplantae</taxon>
        <taxon>Streptophyta</taxon>
        <taxon>Embryophyta</taxon>
        <taxon>Tracheophyta</taxon>
        <taxon>Spermatophyta</taxon>
        <taxon>Magnoliopsida</taxon>
        <taxon>Ranunculales</taxon>
        <taxon>Circaeasteraceae</taxon>
        <taxon>Kingdonia</taxon>
    </lineage>
</organism>
<evidence type="ECO:0000313" key="2">
    <source>
        <dbReference type="Proteomes" id="UP000541444"/>
    </source>
</evidence>